<sequence length="638" mass="73229">MNFTNMPARLMDAVQLPVSGKLSLHENMFVFNPSADEDPQHAIQKEVQDIKFVSFQNIGYRQEEGPFFEVTFYMKDAGSIFTFGDFLVSGKEDMGAFILNNYKMSPYEKEIKMHGWTWGDLHVDSRVVALMDPADDDLSDQEEEEADAQVGENENQAENSDSESEPVDAEFFHFPTQLITDYQKLAAKDLTIEFQPSNVKNAVYVKQVTFGFPDGDQRDVCYSSLSKVVSSTKTERLLLLENFQLTQPAGKFHLEFGSNYFKFFSGKEIQRDGKDVVRIYLLEKDAETFFLVLQFLQSKKVNDSDMMIIELNSKRENRELMLPQDPEELQRLTEALQIPGFSEFLFSSSENFPYGKDALIEQSNNVEKKNCVRLRSVPQFVIVTKFMQYVCKNAQLILSDYAQSQLYNQQIQIKGFSQQHGEDTFSYVRCSYKRPQREYYLFLLNKSMLIMPVDVQHINFNDLQQISYEKDMKSSHGDISYIKMVILARGSRIELTKLVPDQVSNIISFIKRKNITNCKIIDEYRETGGRNYKENEDQVDDEEDDEDWDEEESEGSDGGYEYSSGSESGVSVEEVKKPVVEEKKKKETAKAQKNAFDYEEVEGVRPEDALRDVGMPNDWIGAVGTTAVDVEEITGDSD</sequence>
<dbReference type="PANTHER" id="PTHR45849">
    <property type="entry name" value="FACT COMPLEX SUBUNIT SSRP1"/>
    <property type="match status" value="1"/>
</dbReference>
<evidence type="ECO:0000313" key="3">
    <source>
        <dbReference type="EMBL" id="CAL5972850.1"/>
    </source>
</evidence>
<dbReference type="InterPro" id="IPR050454">
    <property type="entry name" value="RTT106/SSRP1_HistChap/FACT"/>
</dbReference>
<proteinExistence type="predicted"/>
<evidence type="ECO:0000313" key="2">
    <source>
        <dbReference type="EMBL" id="CAI9927553.1"/>
    </source>
</evidence>
<dbReference type="InterPro" id="IPR011993">
    <property type="entry name" value="PH-like_dom_sf"/>
</dbReference>
<feature type="region of interest" description="Disordered" evidence="1">
    <location>
        <begin position="531"/>
        <end position="595"/>
    </location>
</feature>
<reference evidence="2" key="1">
    <citation type="submission" date="2023-06" db="EMBL/GenBank/DDBJ databases">
        <authorList>
            <person name="Kurt Z."/>
        </authorList>
    </citation>
    <scope>NUCLEOTIDE SEQUENCE</scope>
</reference>
<feature type="compositionally biased region" description="Low complexity" evidence="1">
    <location>
        <begin position="559"/>
        <end position="572"/>
    </location>
</feature>
<feature type="compositionally biased region" description="Acidic residues" evidence="1">
    <location>
        <begin position="537"/>
        <end position="555"/>
    </location>
</feature>
<dbReference type="AlphaFoldDB" id="A0AA86U1E3"/>
<comment type="caution">
    <text evidence="2">The sequence shown here is derived from an EMBL/GenBank/DDBJ whole genome shotgun (WGS) entry which is preliminary data.</text>
</comment>
<accession>A0AA86U1E3</accession>
<protein>
    <submittedName>
        <fullName evidence="2">POB3 subunit</fullName>
    </submittedName>
</protein>
<evidence type="ECO:0000313" key="4">
    <source>
        <dbReference type="Proteomes" id="UP001642409"/>
    </source>
</evidence>
<dbReference type="GO" id="GO:0042393">
    <property type="term" value="F:histone binding"/>
    <property type="evidence" value="ECO:0007669"/>
    <property type="project" value="TreeGrafter"/>
</dbReference>
<dbReference type="Gene3D" id="2.30.29.30">
    <property type="entry name" value="Pleckstrin-homology domain (PH domain)/Phosphotyrosine-binding domain (PTB)"/>
    <property type="match status" value="1"/>
</dbReference>
<evidence type="ECO:0000256" key="1">
    <source>
        <dbReference type="SAM" id="MobiDB-lite"/>
    </source>
</evidence>
<gene>
    <name evidence="2" type="ORF">HINF_LOCUS15198</name>
    <name evidence="3" type="ORF">HINF_LOCUS2111</name>
</gene>
<feature type="compositionally biased region" description="Basic and acidic residues" evidence="1">
    <location>
        <begin position="573"/>
        <end position="590"/>
    </location>
</feature>
<dbReference type="GO" id="GO:0031491">
    <property type="term" value="F:nucleosome binding"/>
    <property type="evidence" value="ECO:0007669"/>
    <property type="project" value="TreeGrafter"/>
</dbReference>
<name>A0AA86U1E3_9EUKA</name>
<dbReference type="EMBL" id="CAXDID020000003">
    <property type="protein sequence ID" value="CAL5972850.1"/>
    <property type="molecule type" value="Genomic_DNA"/>
</dbReference>
<keyword evidence="4" id="KW-1185">Reference proteome</keyword>
<reference evidence="3 4" key="2">
    <citation type="submission" date="2024-07" db="EMBL/GenBank/DDBJ databases">
        <authorList>
            <person name="Akdeniz Z."/>
        </authorList>
    </citation>
    <scope>NUCLEOTIDE SEQUENCE [LARGE SCALE GENOMIC DNA]</scope>
</reference>
<dbReference type="EMBL" id="CATOUU010000380">
    <property type="protein sequence ID" value="CAI9927553.1"/>
    <property type="molecule type" value="Genomic_DNA"/>
</dbReference>
<dbReference type="GO" id="GO:0035101">
    <property type="term" value="C:FACT complex"/>
    <property type="evidence" value="ECO:0007669"/>
    <property type="project" value="TreeGrafter"/>
</dbReference>
<dbReference type="PANTHER" id="PTHR45849:SF1">
    <property type="entry name" value="FACT COMPLEX SUBUNIT SSRP1"/>
    <property type="match status" value="1"/>
</dbReference>
<feature type="compositionally biased region" description="Acidic residues" evidence="1">
    <location>
        <begin position="136"/>
        <end position="147"/>
    </location>
</feature>
<dbReference type="SUPFAM" id="SSF50729">
    <property type="entry name" value="PH domain-like"/>
    <property type="match status" value="1"/>
</dbReference>
<feature type="region of interest" description="Disordered" evidence="1">
    <location>
        <begin position="136"/>
        <end position="166"/>
    </location>
</feature>
<organism evidence="2">
    <name type="scientific">Hexamita inflata</name>
    <dbReference type="NCBI Taxonomy" id="28002"/>
    <lineage>
        <taxon>Eukaryota</taxon>
        <taxon>Metamonada</taxon>
        <taxon>Diplomonadida</taxon>
        <taxon>Hexamitidae</taxon>
        <taxon>Hexamitinae</taxon>
        <taxon>Hexamita</taxon>
    </lineage>
</organism>
<dbReference type="Proteomes" id="UP001642409">
    <property type="component" value="Unassembled WGS sequence"/>
</dbReference>